<dbReference type="GO" id="GO:0006974">
    <property type="term" value="P:DNA damage response"/>
    <property type="evidence" value="ECO:0007669"/>
    <property type="project" value="TreeGrafter"/>
</dbReference>
<keyword evidence="4" id="KW-1185">Reference proteome</keyword>
<sequence length="230" mass="23824">MVPVRLFVAIAASLVLTGPLAAQPAPRLITVIGEAALAAAPDRAFVTAGVTSQGKSARDALTANGRTMAEVLRALDAFGVPASDVSTTEVSVQPLVSSPKDGDRARRVVGYTVSNEVNVQLTDPAKLGEALDKLVAAGANQISDVRFGFADEAKRRDAVRAAAVNEARRKAELYATAAGARLGRVMALSEVNAASPRRALMLHATGDAVPVAPGTMSLDVQVSVTWELDN</sequence>
<dbReference type="EMBL" id="LN907867">
    <property type="protein sequence ID" value="CUU42738.1"/>
    <property type="molecule type" value="Genomic_DNA"/>
</dbReference>
<feature type="signal peptide" evidence="1">
    <location>
        <begin position="1"/>
        <end position="21"/>
    </location>
</feature>
<dbReference type="PANTHER" id="PTHR34387:SF1">
    <property type="entry name" value="PERIPLASMIC IMMUNOGENIC PROTEIN"/>
    <property type="match status" value="1"/>
</dbReference>
<keyword evidence="1" id="KW-0732">Signal</keyword>
<dbReference type="PANTHER" id="PTHR34387">
    <property type="entry name" value="SLR1258 PROTEIN"/>
    <property type="match status" value="1"/>
</dbReference>
<dbReference type="Gene3D" id="3.30.110.170">
    <property type="entry name" value="Protein of unknown function (DUF541), domain 1"/>
    <property type="match status" value="1"/>
</dbReference>
<name>A0A0H5BHY8_BLAVI</name>
<dbReference type="Gene3D" id="3.30.70.2970">
    <property type="entry name" value="Protein of unknown function (DUF541), domain 2"/>
    <property type="match status" value="1"/>
</dbReference>
<dbReference type="KEGG" id="bvr:BVIR_2307"/>
<dbReference type="OrthoDB" id="9813144at2"/>
<dbReference type="EMBL" id="AP014854">
    <property type="protein sequence ID" value="BAS00002.1"/>
    <property type="molecule type" value="Genomic_DNA"/>
</dbReference>
<dbReference type="AlphaFoldDB" id="A0A0H5BHY8"/>
<gene>
    <name evidence="2" type="ORF">BV133_2408</name>
    <name evidence="3" type="ORF">BVIRIDIS_17530</name>
</gene>
<reference evidence="3" key="2">
    <citation type="submission" date="2015-11" db="EMBL/GenBank/DDBJ databases">
        <authorList>
            <person name="Zhang Y."/>
            <person name="Guo Z."/>
        </authorList>
    </citation>
    <scope>NUCLEOTIDE SEQUENCE</scope>
    <source>
        <strain evidence="3">1</strain>
    </source>
</reference>
<evidence type="ECO:0000313" key="4">
    <source>
        <dbReference type="Proteomes" id="UP000065734"/>
    </source>
</evidence>
<feature type="chain" id="PRO_5014229163" evidence="1">
    <location>
        <begin position="22"/>
        <end position="230"/>
    </location>
</feature>
<protein>
    <submittedName>
        <fullName evidence="3">26 kDa periplasmic immunogenic protein</fullName>
    </submittedName>
</protein>
<dbReference type="RefSeq" id="WP_055037741.1">
    <property type="nucleotide sequence ID" value="NZ_AP014854.2"/>
</dbReference>
<evidence type="ECO:0000313" key="2">
    <source>
        <dbReference type="EMBL" id="BAS00002.1"/>
    </source>
</evidence>
<dbReference type="Pfam" id="PF04402">
    <property type="entry name" value="SIMPL"/>
    <property type="match status" value="1"/>
</dbReference>
<dbReference type="Proteomes" id="UP000065734">
    <property type="component" value="Chromosome I"/>
</dbReference>
<proteinExistence type="predicted"/>
<reference evidence="4" key="3">
    <citation type="journal article" date="2016" name="Genome Announc.">
        <title>Revised genome sequence of the purple photosynthetic bacterium Blastochloris viridis.</title>
        <authorList>
            <person name="Liu L.N."/>
            <person name="Faulkner M."/>
            <person name="Liu X."/>
            <person name="Huang F."/>
            <person name="Darby A.C."/>
            <person name="Hall N."/>
        </authorList>
    </citation>
    <scope>NUCLEOTIDE SEQUENCE [LARGE SCALE GENOMIC DNA]</scope>
    <source>
        <strain evidence="4">ATCC 19567 / DSM 133 / F</strain>
    </source>
</reference>
<accession>A0A0H5BHY8</accession>
<evidence type="ECO:0000256" key="1">
    <source>
        <dbReference type="SAM" id="SignalP"/>
    </source>
</evidence>
<reference evidence="2" key="1">
    <citation type="journal article" date="2015" name="Genome Announc.">
        <title>Complete Genome Sequence of the Bacteriochlorophyll b-Producing Photosynthetic Bacterium Blastochloris viridis.</title>
        <authorList>
            <person name="Tsukatani Y."/>
            <person name="Hirose Y."/>
            <person name="Harada J."/>
            <person name="Misawa N."/>
            <person name="Mori K."/>
            <person name="Inoue K."/>
            <person name="Tamiaki H."/>
        </authorList>
    </citation>
    <scope>NUCLEOTIDE SEQUENCE [LARGE SCALE GENOMIC DNA]</scope>
    <source>
        <strain evidence="2">DSM 133</strain>
    </source>
</reference>
<organism evidence="3 4">
    <name type="scientific">Blastochloris viridis</name>
    <name type="common">Rhodopseudomonas viridis</name>
    <dbReference type="NCBI Taxonomy" id="1079"/>
    <lineage>
        <taxon>Bacteria</taxon>
        <taxon>Pseudomonadati</taxon>
        <taxon>Pseudomonadota</taxon>
        <taxon>Alphaproteobacteria</taxon>
        <taxon>Hyphomicrobiales</taxon>
        <taxon>Blastochloridaceae</taxon>
        <taxon>Blastochloris</taxon>
    </lineage>
</organism>
<evidence type="ECO:0000313" key="3">
    <source>
        <dbReference type="EMBL" id="CUU42738.1"/>
    </source>
</evidence>
<dbReference type="InterPro" id="IPR007497">
    <property type="entry name" value="SIMPL/DUF541"/>
</dbReference>
<dbReference type="InterPro" id="IPR052022">
    <property type="entry name" value="26kDa_periplasmic_antigen"/>
</dbReference>